<feature type="domain" description="Guanylate cyclase" evidence="1">
    <location>
        <begin position="226"/>
        <end position="362"/>
    </location>
</feature>
<dbReference type="KEGG" id="lrs:PX52LOC_08204"/>
<dbReference type="SMART" id="SM00044">
    <property type="entry name" value="CYCc"/>
    <property type="match status" value="1"/>
</dbReference>
<name>A0A5C1AR29_9BACT</name>
<sequence>MPDQPAEEQGHLTQLRLLLEELCCELCRFEHATRDHRHAQRVRIDREYYLGIPGAFADIRVAPVESAPYLIEVKFGYSADKLVRHLKRKFSAATPALANATKVVLVVDAAGHENWPEVEAAIIASLAPGLTLEVWSEDRLIQLLRDRFLIEISAITPDNLIEVRQAIDRAQGYFAFGGESQAAYEHEPLNAELLWHFGFWKLRELREARQLRPRDMLPPGLYRNVAVLIADLCSFSSYVRDTADGRIVRESLTSFYSKARYQIINSGGMLYQFVGDEVIGFFGLPDREADAVQTAFETAQALISIGNSVSHHWQRQIDRVQNSGGVHVGLAIGDLQIVSLRPFGRTHVGAIGDCINVAARLMSTAGPGEVAASNSFLQSLDEETQGQFQEVEPVEARNVGRIKAWKWASGQGV</sequence>
<dbReference type="InterPro" id="IPR029787">
    <property type="entry name" value="Nucleotide_cyclase"/>
</dbReference>
<dbReference type="InterPro" id="IPR001054">
    <property type="entry name" value="A/G_cyclase"/>
</dbReference>
<keyword evidence="3" id="KW-1185">Reference proteome</keyword>
<dbReference type="CDD" id="cd07302">
    <property type="entry name" value="CHD"/>
    <property type="match status" value="1"/>
</dbReference>
<dbReference type="EMBL" id="CP042425">
    <property type="protein sequence ID" value="QEL21075.1"/>
    <property type="molecule type" value="Genomic_DNA"/>
</dbReference>
<reference evidence="3" key="1">
    <citation type="submission" date="2019-08" db="EMBL/GenBank/DDBJ databases">
        <title>Limnoglobus roseus gen. nov., sp. nov., a novel freshwater planctomycete with a giant genome from the family Gemmataceae.</title>
        <authorList>
            <person name="Kulichevskaya I.S."/>
            <person name="Naumoff D.G."/>
            <person name="Miroshnikov K."/>
            <person name="Ivanova A."/>
            <person name="Philippov D.A."/>
            <person name="Hakobyan A."/>
            <person name="Rijpstra I.C."/>
            <person name="Sinninghe Damste J.S."/>
            <person name="Liesack W."/>
            <person name="Dedysh S.N."/>
        </authorList>
    </citation>
    <scope>NUCLEOTIDE SEQUENCE [LARGE SCALE GENOMIC DNA]</scope>
    <source>
        <strain evidence="3">PX52</strain>
    </source>
</reference>
<dbReference type="PROSITE" id="PS50125">
    <property type="entry name" value="GUANYLATE_CYCLASE_2"/>
    <property type="match status" value="1"/>
</dbReference>
<accession>A0A5C1AR29</accession>
<evidence type="ECO:0000313" key="2">
    <source>
        <dbReference type="EMBL" id="QEL21075.1"/>
    </source>
</evidence>
<dbReference type="PANTHER" id="PTHR43081">
    <property type="entry name" value="ADENYLATE CYCLASE, TERMINAL-DIFFERENTIATION SPECIFIC-RELATED"/>
    <property type="match status" value="1"/>
</dbReference>
<dbReference type="SUPFAM" id="SSF55073">
    <property type="entry name" value="Nucleotide cyclase"/>
    <property type="match status" value="1"/>
</dbReference>
<dbReference type="Gene3D" id="3.30.70.1230">
    <property type="entry name" value="Nucleotide cyclase"/>
    <property type="match status" value="1"/>
</dbReference>
<dbReference type="PANTHER" id="PTHR43081:SF1">
    <property type="entry name" value="ADENYLATE CYCLASE, TERMINAL-DIFFERENTIATION SPECIFIC"/>
    <property type="match status" value="1"/>
</dbReference>
<dbReference type="GO" id="GO:0009190">
    <property type="term" value="P:cyclic nucleotide biosynthetic process"/>
    <property type="evidence" value="ECO:0007669"/>
    <property type="project" value="InterPro"/>
</dbReference>
<dbReference type="InterPro" id="IPR050697">
    <property type="entry name" value="Adenylyl/Guanylyl_Cyclase_3/4"/>
</dbReference>
<organism evidence="2 3">
    <name type="scientific">Limnoglobus roseus</name>
    <dbReference type="NCBI Taxonomy" id="2598579"/>
    <lineage>
        <taxon>Bacteria</taxon>
        <taxon>Pseudomonadati</taxon>
        <taxon>Planctomycetota</taxon>
        <taxon>Planctomycetia</taxon>
        <taxon>Gemmatales</taxon>
        <taxon>Gemmataceae</taxon>
        <taxon>Limnoglobus</taxon>
    </lineage>
</organism>
<protein>
    <submittedName>
        <fullName evidence="2">Adenylate/guanylate cyclase domain-containing protein</fullName>
    </submittedName>
</protein>
<evidence type="ECO:0000313" key="3">
    <source>
        <dbReference type="Proteomes" id="UP000324974"/>
    </source>
</evidence>
<dbReference type="AlphaFoldDB" id="A0A5C1AR29"/>
<dbReference type="Pfam" id="PF00211">
    <property type="entry name" value="Guanylate_cyc"/>
    <property type="match status" value="1"/>
</dbReference>
<evidence type="ECO:0000259" key="1">
    <source>
        <dbReference type="PROSITE" id="PS50125"/>
    </source>
</evidence>
<dbReference type="GO" id="GO:0004016">
    <property type="term" value="F:adenylate cyclase activity"/>
    <property type="evidence" value="ECO:0007669"/>
    <property type="project" value="UniProtKB-ARBA"/>
</dbReference>
<gene>
    <name evidence="2" type="ORF">PX52LOC_08204</name>
</gene>
<proteinExistence type="predicted"/>
<dbReference type="RefSeq" id="WP_168219503.1">
    <property type="nucleotide sequence ID" value="NZ_CP042425.1"/>
</dbReference>
<dbReference type="GO" id="GO:0035556">
    <property type="term" value="P:intracellular signal transduction"/>
    <property type="evidence" value="ECO:0007669"/>
    <property type="project" value="InterPro"/>
</dbReference>
<dbReference type="Proteomes" id="UP000324974">
    <property type="component" value="Chromosome"/>
</dbReference>